<comment type="caution">
    <text evidence="2">The sequence shown here is derived from an EMBL/GenBank/DDBJ whole genome shotgun (WGS) entry which is preliminary data.</text>
</comment>
<feature type="region of interest" description="Disordered" evidence="1">
    <location>
        <begin position="89"/>
        <end position="170"/>
    </location>
</feature>
<dbReference type="AlphaFoldDB" id="A0A838Y9L2"/>
<organism evidence="2 3">
    <name type="scientific">Aquitalea aquatica</name>
    <dbReference type="NCBI Taxonomy" id="3044273"/>
    <lineage>
        <taxon>Bacteria</taxon>
        <taxon>Pseudomonadati</taxon>
        <taxon>Pseudomonadota</taxon>
        <taxon>Betaproteobacteria</taxon>
        <taxon>Neisseriales</taxon>
        <taxon>Chromobacteriaceae</taxon>
        <taxon>Aquitalea</taxon>
    </lineage>
</organism>
<feature type="compositionally biased region" description="Basic and acidic residues" evidence="1">
    <location>
        <begin position="118"/>
        <end position="146"/>
    </location>
</feature>
<proteinExistence type="predicted"/>
<feature type="region of interest" description="Disordered" evidence="1">
    <location>
        <begin position="223"/>
        <end position="268"/>
    </location>
</feature>
<keyword evidence="3" id="KW-1185">Reference proteome</keyword>
<evidence type="ECO:0008006" key="4">
    <source>
        <dbReference type="Google" id="ProtNLM"/>
    </source>
</evidence>
<evidence type="ECO:0000256" key="1">
    <source>
        <dbReference type="SAM" id="MobiDB-lite"/>
    </source>
</evidence>
<dbReference type="RefSeq" id="WP_181837401.1">
    <property type="nucleotide sequence ID" value="NZ_JACERN010000042.1"/>
</dbReference>
<accession>A0A838Y9L2</accession>
<protein>
    <recommendedName>
        <fullName evidence="4">Phage replisome organizer</fullName>
    </recommendedName>
</protein>
<evidence type="ECO:0000313" key="2">
    <source>
        <dbReference type="EMBL" id="MBA4710528.1"/>
    </source>
</evidence>
<feature type="compositionally biased region" description="Polar residues" evidence="1">
    <location>
        <begin position="147"/>
        <end position="165"/>
    </location>
</feature>
<dbReference type="Proteomes" id="UP000545606">
    <property type="component" value="Unassembled WGS sequence"/>
</dbReference>
<reference evidence="2 3" key="1">
    <citation type="submission" date="2020-07" db="EMBL/GenBank/DDBJ databases">
        <title>Draft genome sequence of violacein-producing bacteria and related species.</title>
        <authorList>
            <person name="Wilson H.S."/>
            <person name="De Leon M.E."/>
        </authorList>
    </citation>
    <scope>NUCLEOTIDE SEQUENCE [LARGE SCALE GENOMIC DNA]</scope>
    <source>
        <strain evidence="2 3">HSC-21Su07</strain>
    </source>
</reference>
<gene>
    <name evidence="2" type="ORF">H2Z84_19310</name>
</gene>
<sequence>MSNQWLRLWHDMPNDPKWRTISRISGQPITLVISLYVHLLVDASRNVTRGHVDVTPEDLASALDVTEDAISSVLAAMQGRVLEGSKLSGWESRQVKREDDGNPETGTKSAAQRKREQRQREKETRENSQCHAESRNVTLDKIREETPTSLRSVGESSAQDSSRTTAPADMQPARTHVALAGNLNLDVHAELAKFLDHHRAEGSTYADWNAAFSKWLRTARQFGSGKDQQRQASGSKAQFDPTEFVNRNRRSTGNGQSDAIDGQCSRVD</sequence>
<dbReference type="EMBL" id="JACERN010000042">
    <property type="protein sequence ID" value="MBA4710528.1"/>
    <property type="molecule type" value="Genomic_DNA"/>
</dbReference>
<evidence type="ECO:0000313" key="3">
    <source>
        <dbReference type="Proteomes" id="UP000545606"/>
    </source>
</evidence>
<name>A0A838Y9L2_9NEIS</name>